<dbReference type="EMBL" id="JBGNUJ010000012">
    <property type="protein sequence ID" value="KAL3952356.1"/>
    <property type="molecule type" value="Genomic_DNA"/>
</dbReference>
<evidence type="ECO:0000313" key="1">
    <source>
        <dbReference type="EMBL" id="KAL3952356.1"/>
    </source>
</evidence>
<dbReference type="Proteomes" id="UP001638806">
    <property type="component" value="Unassembled WGS sequence"/>
</dbReference>
<comment type="caution">
    <text evidence="1">The sequence shown here is derived from an EMBL/GenBank/DDBJ whole genome shotgun (WGS) entry which is preliminary data.</text>
</comment>
<protein>
    <submittedName>
        <fullName evidence="1">Uncharacterized protein</fullName>
    </submittedName>
</protein>
<reference evidence="1" key="1">
    <citation type="submission" date="2024-12" db="EMBL/GenBank/DDBJ databases">
        <title>Comparative genomics and development of molecular markers within Purpureocillium lilacinum and among Purpureocillium species.</title>
        <authorList>
            <person name="Yeh Z.-Y."/>
            <person name="Ni N.-T."/>
            <person name="Lo P.-H."/>
            <person name="Mushyakhwo K."/>
            <person name="Lin C.-F."/>
            <person name="Nai Y.-S."/>
        </authorList>
    </citation>
    <scope>NUCLEOTIDE SEQUENCE</scope>
    <source>
        <strain evidence="1">NCHU-NPUST-175</strain>
    </source>
</reference>
<evidence type="ECO:0000313" key="2">
    <source>
        <dbReference type="Proteomes" id="UP001638806"/>
    </source>
</evidence>
<sequence length="607" mass="67818">MENHPEQPSTPSAVFQDFLITPMSSIDSHVSRPQKKRSKTFSGCWTCRFRHVKCDERKPACQRCQDAKRHCEGYGHRFIWIDRGSDFDDLSRVTPCKSGKRRCTGLTEYPAARHTSIAMPTVAAYLRDVETLPTNCTSRSRGPFSVYSATHHIGTAARKPAHQSEAAVGHARPAFDDIEHGSIQGRVDQPYGSVQAKDGSQMNTHGVMLGSTPDSKSLSLLLDPQARYSDFAHEVNFGAVLIPALGDTLFADASNHVEVDSCQPATCHDTVAPLNPEQELAGQLRYSLQHLCRLSFDERVQLPQTPLNTNKMPDLQKELVHHWVTILSSEMVAADGLDNMSRTVWVPMALAGLRSNAGTSDASRSLFHGICSAAAHHLHYLRNRQGRYLTVALHHNQLALHYLRHHLSTSQNVKVSLTLMAILACIVVEAISGRQREWRSHLWGGLHILRNILCDNDIFCPYLPKLLQIFLSLAAVCGLDIPQPMRTFLISCLPVDDGYLLHRHGIPQNILRLLLHANSMPLSQQRLRRPELDQIELQLNLRDPSVREIWRSRATTKSEDVARAFSFASLAYIRRNRGECTDGEIQILVRSTIDCLEAAESAGGREA</sequence>
<proteinExistence type="predicted"/>
<organism evidence="1 2">
    <name type="scientific">Purpureocillium lilacinum</name>
    <name type="common">Paecilomyces lilacinus</name>
    <dbReference type="NCBI Taxonomy" id="33203"/>
    <lineage>
        <taxon>Eukaryota</taxon>
        <taxon>Fungi</taxon>
        <taxon>Dikarya</taxon>
        <taxon>Ascomycota</taxon>
        <taxon>Pezizomycotina</taxon>
        <taxon>Sordariomycetes</taxon>
        <taxon>Hypocreomycetidae</taxon>
        <taxon>Hypocreales</taxon>
        <taxon>Ophiocordycipitaceae</taxon>
        <taxon>Purpureocillium</taxon>
    </lineage>
</organism>
<gene>
    <name evidence="1" type="ORF">ACCO45_012299</name>
</gene>
<name>A0ACC4D808_PURLI</name>
<accession>A0ACC4D808</accession>
<keyword evidence="2" id="KW-1185">Reference proteome</keyword>